<feature type="domain" description="Ig-like" evidence="7">
    <location>
        <begin position="304"/>
        <end position="380"/>
    </location>
</feature>
<dbReference type="Pfam" id="PF13927">
    <property type="entry name" value="Ig_3"/>
    <property type="match status" value="1"/>
</dbReference>
<dbReference type="InterPro" id="IPR036179">
    <property type="entry name" value="Ig-like_dom_sf"/>
</dbReference>
<evidence type="ECO:0000256" key="1">
    <source>
        <dbReference type="ARBA" id="ARBA00004479"/>
    </source>
</evidence>
<keyword evidence="2" id="KW-0472">Membrane</keyword>
<dbReference type="GO" id="GO:0098609">
    <property type="term" value="P:cell-cell adhesion"/>
    <property type="evidence" value="ECO:0007669"/>
    <property type="project" value="TreeGrafter"/>
</dbReference>
<evidence type="ECO:0000313" key="9">
    <source>
        <dbReference type="Proteomes" id="UP000616769"/>
    </source>
</evidence>
<sequence>MIHNDVLGDYSLKISSVTLEDDATFQCQVGAIDNVPGIRSQNAHLSIQVKPENPVIVWGNYPQNHHHHHQTRYQQPNFNEIPLLSTIAGIKIELVCESFGGRPAAELSWLNTRNRAVKKGIINKITAMNDGKRYNSVSKWTFEPNKNDHMKKVSCVAKHPTIQPNSTESIATIMLEVRYAPEVKLEISRISIDQPSNNHQPQHSSNHLNGFGGSGNGVLGIASNLHGRIGDTIKFKCIADGNPGNDDLTYKWFRGSEVIAGDYGPEMIIDNIDKSFNGAEIICKVSNMVGTGEASIKLNIAYGPSFQPNMEYVYGVNRGDTVRLNCPVDGNPTPEITWIKIGSSNAVVTSGPKLTIRNSNEDSVGEYLCRVSVKGFPEISAIVYLRQNGPPKIRRKKSPSSISSSLLTSSSQLNGHHNHVNHYLEYEQPQRFYNVLGSSGHLECLIESVPPPIAITWIHNGQIFTSGSTNNIPNNYKIHEEALKEESIVIRSSFEIQKTLERVSQPLFS</sequence>
<dbReference type="InterPro" id="IPR013162">
    <property type="entry name" value="CD80_C2-set"/>
</dbReference>
<dbReference type="EMBL" id="JXLN01016676">
    <property type="protein sequence ID" value="KPM11213.1"/>
    <property type="molecule type" value="Genomic_DNA"/>
</dbReference>
<proteinExistence type="predicted"/>
<feature type="region of interest" description="Disordered" evidence="6">
    <location>
        <begin position="391"/>
        <end position="410"/>
    </location>
</feature>
<dbReference type="VEuPathDB" id="VectorBase:SSCA006808"/>
<dbReference type="Gene3D" id="2.60.40.10">
    <property type="entry name" value="Immunoglobulins"/>
    <property type="match status" value="5"/>
</dbReference>
<dbReference type="InterPro" id="IPR003598">
    <property type="entry name" value="Ig_sub2"/>
</dbReference>
<evidence type="ECO:0000259" key="7">
    <source>
        <dbReference type="PROSITE" id="PS50835"/>
    </source>
</evidence>
<keyword evidence="4" id="KW-0325">Glycoprotein</keyword>
<evidence type="ECO:0000256" key="4">
    <source>
        <dbReference type="ARBA" id="ARBA00023180"/>
    </source>
</evidence>
<evidence type="ECO:0000256" key="6">
    <source>
        <dbReference type="SAM" id="MobiDB-lite"/>
    </source>
</evidence>
<dbReference type="AlphaFoldDB" id="A0A132AJW0"/>
<evidence type="ECO:0000256" key="2">
    <source>
        <dbReference type="ARBA" id="ARBA00023136"/>
    </source>
</evidence>
<dbReference type="PANTHER" id="PTHR11640">
    <property type="entry name" value="NEPHRIN"/>
    <property type="match status" value="1"/>
</dbReference>
<dbReference type="GO" id="GO:0005886">
    <property type="term" value="C:plasma membrane"/>
    <property type="evidence" value="ECO:0007669"/>
    <property type="project" value="TreeGrafter"/>
</dbReference>
<feature type="domain" description="Ig-like" evidence="7">
    <location>
        <begin position="437"/>
        <end position="509"/>
    </location>
</feature>
<dbReference type="InterPro" id="IPR013783">
    <property type="entry name" value="Ig-like_fold"/>
</dbReference>
<gene>
    <name evidence="8" type="ORF">QR98_0097830</name>
</gene>
<dbReference type="SUPFAM" id="SSF48726">
    <property type="entry name" value="Immunoglobulin"/>
    <property type="match status" value="5"/>
</dbReference>
<evidence type="ECO:0000256" key="3">
    <source>
        <dbReference type="ARBA" id="ARBA00023157"/>
    </source>
</evidence>
<evidence type="ECO:0000313" key="8">
    <source>
        <dbReference type="EMBL" id="KPM11213.1"/>
    </source>
</evidence>
<feature type="domain" description="Ig-like" evidence="7">
    <location>
        <begin position="201"/>
        <end position="301"/>
    </location>
</feature>
<comment type="caution">
    <text evidence="8">The sequence shown here is derived from an EMBL/GenBank/DDBJ whole genome shotgun (WGS) entry which is preliminary data.</text>
</comment>
<name>A0A132AJW0_SARSC</name>
<reference evidence="8 9" key="1">
    <citation type="journal article" date="2015" name="Parasit. Vectors">
        <title>Draft genome of the scabies mite.</title>
        <authorList>
            <person name="Rider S.D.Jr."/>
            <person name="Morgan M.S."/>
            <person name="Arlian L.G."/>
        </authorList>
    </citation>
    <scope>NUCLEOTIDE SEQUENCE [LARGE SCALE GENOMIC DNA]</scope>
    <source>
        <strain evidence="8">Arlian Lab</strain>
    </source>
</reference>
<protein>
    <submittedName>
        <fullName evidence="8">Irregular chiasm C-roughest protein-like protein 2</fullName>
    </submittedName>
</protein>
<accession>A0A132AJW0</accession>
<dbReference type="SMART" id="SM00409">
    <property type="entry name" value="IG"/>
    <property type="match status" value="2"/>
</dbReference>
<dbReference type="InterPro" id="IPR007110">
    <property type="entry name" value="Ig-like_dom"/>
</dbReference>
<dbReference type="InterPro" id="IPR051275">
    <property type="entry name" value="Cell_adhesion_signaling"/>
</dbReference>
<keyword evidence="3" id="KW-1015">Disulfide bond</keyword>
<keyword evidence="5" id="KW-0393">Immunoglobulin domain</keyword>
<dbReference type="SMART" id="SM00408">
    <property type="entry name" value="IGc2"/>
    <property type="match status" value="2"/>
</dbReference>
<dbReference type="OrthoDB" id="6413693at2759"/>
<feature type="domain" description="Ig-like" evidence="7">
    <location>
        <begin position="76"/>
        <end position="171"/>
    </location>
</feature>
<organism evidence="8 9">
    <name type="scientific">Sarcoptes scabiei</name>
    <name type="common">Itch mite</name>
    <name type="synonym">Acarus scabiei</name>
    <dbReference type="NCBI Taxonomy" id="52283"/>
    <lineage>
        <taxon>Eukaryota</taxon>
        <taxon>Metazoa</taxon>
        <taxon>Ecdysozoa</taxon>
        <taxon>Arthropoda</taxon>
        <taxon>Chelicerata</taxon>
        <taxon>Arachnida</taxon>
        <taxon>Acari</taxon>
        <taxon>Acariformes</taxon>
        <taxon>Sarcoptiformes</taxon>
        <taxon>Astigmata</taxon>
        <taxon>Psoroptidia</taxon>
        <taxon>Sarcoptoidea</taxon>
        <taxon>Sarcoptidae</taxon>
        <taxon>Sarcoptinae</taxon>
        <taxon>Sarcoptes</taxon>
    </lineage>
</organism>
<dbReference type="InterPro" id="IPR003599">
    <property type="entry name" value="Ig_sub"/>
</dbReference>
<feature type="compositionally biased region" description="Low complexity" evidence="6">
    <location>
        <begin position="399"/>
        <end position="410"/>
    </location>
</feature>
<dbReference type="GO" id="GO:0050839">
    <property type="term" value="F:cell adhesion molecule binding"/>
    <property type="evidence" value="ECO:0007669"/>
    <property type="project" value="TreeGrafter"/>
</dbReference>
<dbReference type="Pfam" id="PF08205">
    <property type="entry name" value="C2-set_2"/>
    <property type="match status" value="1"/>
</dbReference>
<dbReference type="Proteomes" id="UP000616769">
    <property type="component" value="Unassembled WGS sequence"/>
</dbReference>
<comment type="subcellular location">
    <subcellularLocation>
        <location evidence="1">Membrane</location>
        <topology evidence="1">Single-pass type I membrane protein</topology>
    </subcellularLocation>
</comment>
<dbReference type="GO" id="GO:0005911">
    <property type="term" value="C:cell-cell junction"/>
    <property type="evidence" value="ECO:0007669"/>
    <property type="project" value="TreeGrafter"/>
</dbReference>
<evidence type="ECO:0000256" key="5">
    <source>
        <dbReference type="ARBA" id="ARBA00023319"/>
    </source>
</evidence>
<dbReference type="PANTHER" id="PTHR11640:SF31">
    <property type="entry name" value="IRREGULAR CHIASM C-ROUGHEST PROTEIN-RELATED"/>
    <property type="match status" value="1"/>
</dbReference>
<dbReference type="PROSITE" id="PS50835">
    <property type="entry name" value="IG_LIKE"/>
    <property type="match status" value="4"/>
</dbReference>